<dbReference type="Gene3D" id="3.30.420.240">
    <property type="match status" value="1"/>
</dbReference>
<gene>
    <name evidence="1" type="ORF">TM448B03320_0007</name>
</gene>
<evidence type="ECO:0000313" key="1">
    <source>
        <dbReference type="EMBL" id="QJI02530.1"/>
    </source>
</evidence>
<organism evidence="1">
    <name type="scientific">viral metagenome</name>
    <dbReference type="NCBI Taxonomy" id="1070528"/>
    <lineage>
        <taxon>unclassified sequences</taxon>
        <taxon>metagenomes</taxon>
        <taxon>organismal metagenomes</taxon>
    </lineage>
</organism>
<proteinExistence type="predicted"/>
<name>A0A6M3XXA6_9ZZZZ</name>
<reference evidence="1" key="1">
    <citation type="submission" date="2020-03" db="EMBL/GenBank/DDBJ databases">
        <title>The deep terrestrial virosphere.</title>
        <authorList>
            <person name="Holmfeldt K."/>
            <person name="Nilsson E."/>
            <person name="Simone D."/>
            <person name="Lopez-Fernandez M."/>
            <person name="Wu X."/>
            <person name="de Brujin I."/>
            <person name="Lundin D."/>
            <person name="Andersson A."/>
            <person name="Bertilsson S."/>
            <person name="Dopson M."/>
        </authorList>
    </citation>
    <scope>NUCLEOTIDE SEQUENCE</scope>
    <source>
        <strain evidence="1">TM448B03320</strain>
    </source>
</reference>
<accession>A0A6M3XXA6</accession>
<dbReference type="InterPro" id="IPR027417">
    <property type="entry name" value="P-loop_NTPase"/>
</dbReference>
<dbReference type="AlphaFoldDB" id="A0A6M3XXA6"/>
<dbReference type="Gene3D" id="3.40.50.300">
    <property type="entry name" value="P-loop containing nucleotide triphosphate hydrolases"/>
    <property type="match status" value="1"/>
</dbReference>
<protein>
    <submittedName>
        <fullName evidence="1">Putative terminase</fullName>
    </submittedName>
</protein>
<dbReference type="EMBL" id="MT145009">
    <property type="protein sequence ID" value="QJI02530.1"/>
    <property type="molecule type" value="Genomic_DNA"/>
</dbReference>
<sequence length="498" mass="57129">MLKVNSLLNELPVNREAESIVGSDTWRRREWQRCSQSRLYFLKHYGTIRHPIKGTIKFEAWPHLVYLLQVLAKYRLIILLKRKQIGITWLNAGDNLWLTTFQDGANVMTLSKGEAEAAESLDYSRFIHGNLPTFLALPPGKNQESTISFPAMNSKIKALPATKDSGVGFGGATKAVFDEFEYHDYAYENYSEVKAMIDTSLGQLFILTTVDKLRQRTKFKELYRGARAGDNNFFPIFLGYREVPDPDPKFYENLKRDLADWEIESKYPRTEQEALAPSSAVCRFEVSALKDMLADCATIKPIEERRNGIVKIYKHSVANRKYIFPIDTSEGEYDPACGGVIDWQTCERVAGFHGKIPIDEQARIIFELYEEYNKPYCAPERNAGGILLIEKLKDMGVRNFHYTAKDKPGWWTSSRTRPVMIEGLAEAVRLRDIREPEPKAIDEFLSFIRSEKHPDGKATGGMHDDFVMMWAIGMEIRKHVRGTQLTSTVKSHQYQITR</sequence>